<comment type="caution">
    <text evidence="1">The sequence shown here is derived from an EMBL/GenBank/DDBJ whole genome shotgun (WGS) entry which is preliminary data.</text>
</comment>
<dbReference type="EMBL" id="MGFS01000020">
    <property type="protein sequence ID" value="OGM11324.1"/>
    <property type="molecule type" value="Genomic_DNA"/>
</dbReference>
<dbReference type="SUPFAM" id="SSF56784">
    <property type="entry name" value="HAD-like"/>
    <property type="match status" value="1"/>
</dbReference>
<protein>
    <recommendedName>
        <fullName evidence="3">FCP1 homology domain-containing protein</fullName>
    </recommendedName>
</protein>
<dbReference type="InterPro" id="IPR023214">
    <property type="entry name" value="HAD_sf"/>
</dbReference>
<dbReference type="Pfam" id="PF00702">
    <property type="entry name" value="Hydrolase"/>
    <property type="match status" value="1"/>
</dbReference>
<dbReference type="Gene3D" id="3.40.50.1000">
    <property type="entry name" value="HAD superfamily/HAD-like"/>
    <property type="match status" value="1"/>
</dbReference>
<gene>
    <name evidence="1" type="ORF">A2Z22_05050</name>
</gene>
<evidence type="ECO:0008006" key="3">
    <source>
        <dbReference type="Google" id="ProtNLM"/>
    </source>
</evidence>
<dbReference type="InterPro" id="IPR036412">
    <property type="entry name" value="HAD-like_sf"/>
</dbReference>
<dbReference type="SFLD" id="SFLDG01129">
    <property type="entry name" value="C1.5:_HAD__Beta-PGM__Phosphata"/>
    <property type="match status" value="1"/>
</dbReference>
<reference evidence="1 2" key="1">
    <citation type="journal article" date="2016" name="Nat. Commun.">
        <title>Thousands of microbial genomes shed light on interconnected biogeochemical processes in an aquifer system.</title>
        <authorList>
            <person name="Anantharaman K."/>
            <person name="Brown C.T."/>
            <person name="Hug L.A."/>
            <person name="Sharon I."/>
            <person name="Castelle C.J."/>
            <person name="Probst A.J."/>
            <person name="Thomas B.C."/>
            <person name="Singh A."/>
            <person name="Wilkins M.J."/>
            <person name="Karaoz U."/>
            <person name="Brodie E.L."/>
            <person name="Williams K.H."/>
            <person name="Hubbard S.S."/>
            <person name="Banfield J.F."/>
        </authorList>
    </citation>
    <scope>NUCLEOTIDE SEQUENCE [LARGE SCALE GENOMIC DNA]</scope>
</reference>
<dbReference type="PANTHER" id="PTHR43611">
    <property type="entry name" value="ALPHA-D-GLUCOSE 1-PHOSPHATE PHOSPHATASE"/>
    <property type="match status" value="1"/>
</dbReference>
<dbReference type="AlphaFoldDB" id="A0A1F7X8G1"/>
<dbReference type="PANTHER" id="PTHR43611:SF3">
    <property type="entry name" value="FLAVIN MONONUCLEOTIDE HYDROLASE 1, CHLOROPLATIC"/>
    <property type="match status" value="1"/>
</dbReference>
<dbReference type="Proteomes" id="UP000177053">
    <property type="component" value="Unassembled WGS sequence"/>
</dbReference>
<evidence type="ECO:0000313" key="1">
    <source>
        <dbReference type="EMBL" id="OGM11324.1"/>
    </source>
</evidence>
<dbReference type="SFLD" id="SFLDS00003">
    <property type="entry name" value="Haloacid_Dehalogenase"/>
    <property type="match status" value="1"/>
</dbReference>
<proteinExistence type="predicted"/>
<sequence length="191" mass="22423">MNKELLLDLDGIVIRPRKKYFSETYSQDYDVPLEDIIPFFRDDYKRAAVGGIDIREVLPTYLAKWGWKGTVDGFLRYWFGNERDVDEKVLDIVRDLRQKGVKVHLASDNETHRAKYLMDEVGLRKQFDKVFFSCDLGCTKGEPQFFEKVINGLQVKPEEIEYWDDDRKNVEVAKSVGIKGKVYTTFEEFKT</sequence>
<name>A0A1F7X8G1_9BACT</name>
<accession>A0A1F7X8G1</accession>
<evidence type="ECO:0000313" key="2">
    <source>
        <dbReference type="Proteomes" id="UP000177053"/>
    </source>
</evidence>
<organism evidence="1 2">
    <name type="scientific">Candidatus Woesebacteria bacterium RBG_16_34_12</name>
    <dbReference type="NCBI Taxonomy" id="1802480"/>
    <lineage>
        <taxon>Bacteria</taxon>
        <taxon>Candidatus Woeseibacteriota</taxon>
    </lineage>
</organism>